<organism evidence="2 3">
    <name type="scientific">Brachionus plicatilis</name>
    <name type="common">Marine rotifer</name>
    <name type="synonym">Brachionus muelleri</name>
    <dbReference type="NCBI Taxonomy" id="10195"/>
    <lineage>
        <taxon>Eukaryota</taxon>
        <taxon>Metazoa</taxon>
        <taxon>Spiralia</taxon>
        <taxon>Gnathifera</taxon>
        <taxon>Rotifera</taxon>
        <taxon>Eurotatoria</taxon>
        <taxon>Monogononta</taxon>
        <taxon>Pseudotrocha</taxon>
        <taxon>Ploima</taxon>
        <taxon>Brachionidae</taxon>
        <taxon>Brachionus</taxon>
    </lineage>
</organism>
<evidence type="ECO:0000313" key="2">
    <source>
        <dbReference type="EMBL" id="RNA43679.1"/>
    </source>
</evidence>
<comment type="caution">
    <text evidence="2">The sequence shown here is derived from an EMBL/GenBank/DDBJ whole genome shotgun (WGS) entry which is preliminary data.</text>
</comment>
<dbReference type="Proteomes" id="UP000276133">
    <property type="component" value="Unassembled WGS sequence"/>
</dbReference>
<gene>
    <name evidence="2" type="ORF">BpHYR1_045942</name>
</gene>
<reference evidence="2 3" key="1">
    <citation type="journal article" date="2018" name="Sci. Rep.">
        <title>Genomic signatures of local adaptation to the degree of environmental predictability in rotifers.</title>
        <authorList>
            <person name="Franch-Gras L."/>
            <person name="Hahn C."/>
            <person name="Garcia-Roger E.M."/>
            <person name="Carmona M.J."/>
            <person name="Serra M."/>
            <person name="Gomez A."/>
        </authorList>
    </citation>
    <scope>NUCLEOTIDE SEQUENCE [LARGE SCALE GENOMIC DNA]</scope>
    <source>
        <strain evidence="2">HYR1</strain>
    </source>
</reference>
<evidence type="ECO:0000313" key="3">
    <source>
        <dbReference type="Proteomes" id="UP000276133"/>
    </source>
</evidence>
<keyword evidence="1" id="KW-0472">Membrane</keyword>
<keyword evidence="1" id="KW-1133">Transmembrane helix</keyword>
<accession>A0A3M7T6X8</accession>
<proteinExistence type="predicted"/>
<feature type="transmembrane region" description="Helical" evidence="1">
    <location>
        <begin position="6"/>
        <end position="29"/>
    </location>
</feature>
<protein>
    <submittedName>
        <fullName evidence="2">Uncharacterized protein</fullName>
    </submittedName>
</protein>
<evidence type="ECO:0000256" key="1">
    <source>
        <dbReference type="SAM" id="Phobius"/>
    </source>
</evidence>
<name>A0A3M7T6X8_BRAPC</name>
<sequence length="73" mass="8815">MIIELIFSTFFLTILTFFLIGIIWIFWTITRSQKEIAKEYLKILEEQEPLRKRIQRTKDCEFSDKPSCNIDDP</sequence>
<keyword evidence="1" id="KW-0812">Transmembrane</keyword>
<dbReference type="EMBL" id="REGN01000185">
    <property type="protein sequence ID" value="RNA43679.1"/>
    <property type="molecule type" value="Genomic_DNA"/>
</dbReference>
<dbReference type="AlphaFoldDB" id="A0A3M7T6X8"/>
<keyword evidence="3" id="KW-1185">Reference proteome</keyword>